<protein>
    <recommendedName>
        <fullName evidence="5">SLC26A/SulP transporter domain-containing protein</fullName>
    </recommendedName>
</protein>
<evidence type="ECO:0000313" key="4">
    <source>
        <dbReference type="Proteomes" id="UP001222027"/>
    </source>
</evidence>
<keyword evidence="2" id="KW-0472">Membrane</keyword>
<evidence type="ECO:0000256" key="2">
    <source>
        <dbReference type="SAM" id="Phobius"/>
    </source>
</evidence>
<keyword evidence="2" id="KW-0812">Transmembrane</keyword>
<sequence length="114" mass="12113">MNRREGLKPASASAGIPQQNHFGFPKTQTAHSKTSSSEIGGSFLLKIALVHVAASLFGFPVIFLSVLFLLGLLQVKGRILELIPAAASELIAAAAFGVLCDFTAMRSKLFQDVL</sequence>
<comment type="caution">
    <text evidence="3">The sequence shown here is derived from an EMBL/GenBank/DDBJ whole genome shotgun (WGS) entry which is preliminary data.</text>
</comment>
<gene>
    <name evidence="3" type="ORF">OPV22_024748</name>
</gene>
<feature type="transmembrane region" description="Helical" evidence="2">
    <location>
        <begin position="82"/>
        <end position="104"/>
    </location>
</feature>
<evidence type="ECO:0000256" key="1">
    <source>
        <dbReference type="SAM" id="MobiDB-lite"/>
    </source>
</evidence>
<proteinExistence type="predicted"/>
<keyword evidence="4" id="KW-1185">Reference proteome</keyword>
<organism evidence="3 4">
    <name type="scientific">Ensete ventricosum</name>
    <name type="common">Abyssinian banana</name>
    <name type="synonym">Musa ensete</name>
    <dbReference type="NCBI Taxonomy" id="4639"/>
    <lineage>
        <taxon>Eukaryota</taxon>
        <taxon>Viridiplantae</taxon>
        <taxon>Streptophyta</taxon>
        <taxon>Embryophyta</taxon>
        <taxon>Tracheophyta</taxon>
        <taxon>Spermatophyta</taxon>
        <taxon>Magnoliopsida</taxon>
        <taxon>Liliopsida</taxon>
        <taxon>Zingiberales</taxon>
        <taxon>Musaceae</taxon>
        <taxon>Ensete</taxon>
    </lineage>
</organism>
<reference evidence="3 4" key="1">
    <citation type="submission" date="2022-12" db="EMBL/GenBank/DDBJ databases">
        <title>Chromosome-scale assembly of the Ensete ventricosum genome.</title>
        <authorList>
            <person name="Dussert Y."/>
            <person name="Stocks J."/>
            <person name="Wendawek A."/>
            <person name="Woldeyes F."/>
            <person name="Nichols R.A."/>
            <person name="Borrell J.S."/>
        </authorList>
    </citation>
    <scope>NUCLEOTIDE SEQUENCE [LARGE SCALE GENOMIC DNA]</scope>
    <source>
        <strain evidence="4">cv. Maze</strain>
        <tissue evidence="3">Seeds</tissue>
    </source>
</reference>
<feature type="region of interest" description="Disordered" evidence="1">
    <location>
        <begin position="1"/>
        <end position="36"/>
    </location>
</feature>
<dbReference type="AlphaFoldDB" id="A0AAV8QFS3"/>
<accession>A0AAV8QFS3</accession>
<dbReference type="EMBL" id="JAQQAF010000007">
    <property type="protein sequence ID" value="KAJ8470405.1"/>
    <property type="molecule type" value="Genomic_DNA"/>
</dbReference>
<evidence type="ECO:0008006" key="5">
    <source>
        <dbReference type="Google" id="ProtNLM"/>
    </source>
</evidence>
<evidence type="ECO:0000313" key="3">
    <source>
        <dbReference type="EMBL" id="KAJ8470405.1"/>
    </source>
</evidence>
<feature type="compositionally biased region" description="Polar residues" evidence="1">
    <location>
        <begin position="16"/>
        <end position="36"/>
    </location>
</feature>
<dbReference type="Proteomes" id="UP001222027">
    <property type="component" value="Unassembled WGS sequence"/>
</dbReference>
<feature type="transmembrane region" description="Helical" evidence="2">
    <location>
        <begin position="43"/>
        <end position="70"/>
    </location>
</feature>
<name>A0AAV8QFS3_ENSVE</name>
<keyword evidence="2" id="KW-1133">Transmembrane helix</keyword>